<evidence type="ECO:0000256" key="2">
    <source>
        <dbReference type="ARBA" id="ARBA00006375"/>
    </source>
</evidence>
<dbReference type="PRINTS" id="PR00926">
    <property type="entry name" value="MITOCARRIER"/>
</dbReference>
<keyword evidence="7" id="KW-0106">Calcium</keyword>
<dbReference type="GeneID" id="105889429"/>
<gene>
    <name evidence="14" type="primary">slc25a24l</name>
</gene>
<dbReference type="OrthoDB" id="270584at2759"/>
<name>A0A6P3VG35_CLUHA</name>
<dbReference type="InterPro" id="IPR002067">
    <property type="entry name" value="MCP"/>
</dbReference>
<dbReference type="GO" id="GO:0005743">
    <property type="term" value="C:mitochondrial inner membrane"/>
    <property type="evidence" value="ECO:0007669"/>
    <property type="project" value="UniProtKB-SubCell"/>
</dbReference>
<accession>A0A6P3VG35</accession>
<keyword evidence="5" id="KW-0479">Metal-binding</keyword>
<comment type="subcellular location">
    <subcellularLocation>
        <location evidence="1">Mitochondrion inner membrane</location>
        <topology evidence="1">Multi-pass membrane protein</topology>
    </subcellularLocation>
</comment>
<dbReference type="RefSeq" id="XP_012670719.1">
    <property type="nucleotide sequence ID" value="XM_012815265.2"/>
</dbReference>
<dbReference type="SUPFAM" id="SSF103506">
    <property type="entry name" value="Mitochondrial carrier"/>
    <property type="match status" value="1"/>
</dbReference>
<dbReference type="GO" id="GO:0055085">
    <property type="term" value="P:transmembrane transport"/>
    <property type="evidence" value="ECO:0007669"/>
    <property type="project" value="InterPro"/>
</dbReference>
<dbReference type="KEGG" id="char:105889429"/>
<dbReference type="Gene3D" id="1.50.40.10">
    <property type="entry name" value="Mitochondrial carrier domain"/>
    <property type="match status" value="1"/>
</dbReference>
<comment type="similarity">
    <text evidence="2 11">Belongs to the mitochondrial carrier (TC 2.A.29) family.</text>
</comment>
<keyword evidence="9 10" id="KW-0472">Membrane</keyword>
<dbReference type="PROSITE" id="PS00018">
    <property type="entry name" value="EF_HAND_1"/>
    <property type="match status" value="2"/>
</dbReference>
<evidence type="ECO:0000256" key="10">
    <source>
        <dbReference type="PROSITE-ProRule" id="PRU00282"/>
    </source>
</evidence>
<evidence type="ECO:0000256" key="11">
    <source>
        <dbReference type="RuleBase" id="RU000488"/>
    </source>
</evidence>
<keyword evidence="8" id="KW-1133">Transmembrane helix</keyword>
<dbReference type="PANTHER" id="PTHR24089">
    <property type="entry name" value="SOLUTE CARRIER FAMILY 25"/>
    <property type="match status" value="1"/>
</dbReference>
<evidence type="ECO:0000256" key="6">
    <source>
        <dbReference type="ARBA" id="ARBA00022737"/>
    </source>
</evidence>
<sequence length="448" mass="50205">MDQFNYLFVKLDKNNDGFVSVEELHNEMRRIGVTAADEKSQAIVNNYDQNRDGRLDYEEFLGYIMDRERKWRINFHALDKNKCGAIDQEDIVDLFKELGVVISKRNAKKIIQMMDEDSSMTVDWGEFLHHIILNPAENIKELVSSWKHSLVFDVGESRSMPMELTQDEADLSLWGNFVLAAGLADAASRTVTAPIDRLKTLLQVHGSKAVSLGFRELQAGALRSMWQGNMVNVLKGTPQSTLQCFIYAQMKAHSAGERETLSIQQRFGMGCVSGASAHAVFYPLEILKVRLNLQEAGSYHGVLRCARTIYQNESAAAFYRGFKPSILCMIPYAGVECAVHQSILSWVKRDPAYNSEAKLFFFSFVAFASGQATSYPLAVIRTQQQAQAFSSSSQQASNVSLLQGFLGIYERQGVRGFYSGMGTSFVRAVPCALLNYTLTAKFETLFSQ</sequence>
<feature type="domain" description="EF-hand" evidence="12">
    <location>
        <begin position="1"/>
        <end position="34"/>
    </location>
</feature>
<dbReference type="CTD" id="678557"/>
<organism evidence="13 14">
    <name type="scientific">Clupea harengus</name>
    <name type="common">Atlantic herring</name>
    <dbReference type="NCBI Taxonomy" id="7950"/>
    <lineage>
        <taxon>Eukaryota</taxon>
        <taxon>Metazoa</taxon>
        <taxon>Chordata</taxon>
        <taxon>Craniata</taxon>
        <taxon>Vertebrata</taxon>
        <taxon>Euteleostomi</taxon>
        <taxon>Actinopterygii</taxon>
        <taxon>Neopterygii</taxon>
        <taxon>Teleostei</taxon>
        <taxon>Clupei</taxon>
        <taxon>Clupeiformes</taxon>
        <taxon>Clupeoidei</taxon>
        <taxon>Clupeidae</taxon>
        <taxon>Clupea</taxon>
    </lineage>
</organism>
<dbReference type="Pfam" id="PF13499">
    <property type="entry name" value="EF-hand_7"/>
    <property type="match status" value="2"/>
</dbReference>
<dbReference type="CDD" id="cd00051">
    <property type="entry name" value="EFh"/>
    <property type="match status" value="1"/>
</dbReference>
<evidence type="ECO:0000256" key="8">
    <source>
        <dbReference type="ARBA" id="ARBA00022989"/>
    </source>
</evidence>
<dbReference type="Proteomes" id="UP000515152">
    <property type="component" value="Chromosome 22"/>
</dbReference>
<dbReference type="SMART" id="SM00054">
    <property type="entry name" value="EFh"/>
    <property type="match status" value="4"/>
</dbReference>
<dbReference type="Gene3D" id="1.10.238.10">
    <property type="entry name" value="EF-hand"/>
    <property type="match status" value="2"/>
</dbReference>
<evidence type="ECO:0000313" key="13">
    <source>
        <dbReference type="Proteomes" id="UP000515152"/>
    </source>
</evidence>
<evidence type="ECO:0000256" key="4">
    <source>
        <dbReference type="ARBA" id="ARBA00022692"/>
    </source>
</evidence>
<evidence type="ECO:0000256" key="3">
    <source>
        <dbReference type="ARBA" id="ARBA00022448"/>
    </source>
</evidence>
<feature type="domain" description="EF-hand" evidence="12">
    <location>
        <begin position="35"/>
        <end position="70"/>
    </location>
</feature>
<dbReference type="GO" id="GO:0005509">
    <property type="term" value="F:calcium ion binding"/>
    <property type="evidence" value="ECO:0007669"/>
    <property type="project" value="InterPro"/>
</dbReference>
<dbReference type="InterPro" id="IPR011992">
    <property type="entry name" value="EF-hand-dom_pair"/>
</dbReference>
<dbReference type="Pfam" id="PF00153">
    <property type="entry name" value="Mito_carr"/>
    <property type="match status" value="3"/>
</dbReference>
<feature type="domain" description="EF-hand" evidence="12">
    <location>
        <begin position="75"/>
        <end position="101"/>
    </location>
</feature>
<reference evidence="14" key="1">
    <citation type="submission" date="2025-08" db="UniProtKB">
        <authorList>
            <consortium name="RefSeq"/>
        </authorList>
    </citation>
    <scope>IDENTIFICATION</scope>
</reference>
<protein>
    <submittedName>
        <fullName evidence="14">Solute carrier family 25 member 24, like</fullName>
    </submittedName>
</protein>
<dbReference type="PROSITE" id="PS50222">
    <property type="entry name" value="EF_HAND_2"/>
    <property type="match status" value="4"/>
</dbReference>
<dbReference type="PROSITE" id="PS50920">
    <property type="entry name" value="SOLCAR"/>
    <property type="match status" value="3"/>
</dbReference>
<proteinExistence type="inferred from homology"/>
<dbReference type="FunFam" id="1.10.238.10:FF:000028">
    <property type="entry name" value="Putative calcium-binding mitochondrial carrier protein scamc-2"/>
    <property type="match status" value="1"/>
</dbReference>
<evidence type="ECO:0000256" key="7">
    <source>
        <dbReference type="ARBA" id="ARBA00022837"/>
    </source>
</evidence>
<feature type="repeat" description="Solcar" evidence="10">
    <location>
        <begin position="357"/>
        <end position="445"/>
    </location>
</feature>
<evidence type="ECO:0000256" key="1">
    <source>
        <dbReference type="ARBA" id="ARBA00004448"/>
    </source>
</evidence>
<keyword evidence="6" id="KW-0677">Repeat</keyword>
<keyword evidence="4 10" id="KW-0812">Transmembrane</keyword>
<feature type="repeat" description="Solcar" evidence="10">
    <location>
        <begin position="261"/>
        <end position="346"/>
    </location>
</feature>
<dbReference type="AlphaFoldDB" id="A0A6P3VG35"/>
<keyword evidence="13" id="KW-1185">Reference proteome</keyword>
<dbReference type="InterPro" id="IPR018247">
    <property type="entry name" value="EF_Hand_1_Ca_BS"/>
</dbReference>
<evidence type="ECO:0000313" key="14">
    <source>
        <dbReference type="RefSeq" id="XP_012670719.1"/>
    </source>
</evidence>
<dbReference type="InterPro" id="IPR018108">
    <property type="entry name" value="MCP_transmembrane"/>
</dbReference>
<dbReference type="SUPFAM" id="SSF47473">
    <property type="entry name" value="EF-hand"/>
    <property type="match status" value="1"/>
</dbReference>
<dbReference type="InterPro" id="IPR002048">
    <property type="entry name" value="EF_hand_dom"/>
</dbReference>
<dbReference type="InterPro" id="IPR023395">
    <property type="entry name" value="MCP_dom_sf"/>
</dbReference>
<evidence type="ECO:0000256" key="9">
    <source>
        <dbReference type="ARBA" id="ARBA00023136"/>
    </source>
</evidence>
<keyword evidence="3 11" id="KW-0813">Transport</keyword>
<feature type="domain" description="EF-hand" evidence="12">
    <location>
        <begin position="102"/>
        <end position="137"/>
    </location>
</feature>
<evidence type="ECO:0000259" key="12">
    <source>
        <dbReference type="PROSITE" id="PS50222"/>
    </source>
</evidence>
<feature type="repeat" description="Solcar" evidence="10">
    <location>
        <begin position="172"/>
        <end position="253"/>
    </location>
</feature>
<evidence type="ECO:0000256" key="5">
    <source>
        <dbReference type="ARBA" id="ARBA00022723"/>
    </source>
</evidence>